<protein>
    <recommendedName>
        <fullName evidence="13">Lysine--tRNA ligase</fullName>
        <ecNumber evidence="13">6.1.1.6</ecNumber>
    </recommendedName>
    <alternativeName>
        <fullName evidence="13">Lysyl-tRNA synthetase</fullName>
        <shortName evidence="13">LysRS</shortName>
    </alternativeName>
</protein>
<dbReference type="Gene3D" id="3.30.930.10">
    <property type="entry name" value="Bira Bifunctional Protein, Domain 2"/>
    <property type="match status" value="1"/>
</dbReference>
<organism evidence="17 18">
    <name type="scientific">Thalassotalea marina</name>
    <dbReference type="NCBI Taxonomy" id="1673741"/>
    <lineage>
        <taxon>Bacteria</taxon>
        <taxon>Pseudomonadati</taxon>
        <taxon>Pseudomonadota</taxon>
        <taxon>Gammaproteobacteria</taxon>
        <taxon>Alteromonadales</taxon>
        <taxon>Colwelliaceae</taxon>
        <taxon>Thalassotalea</taxon>
    </lineage>
</organism>
<evidence type="ECO:0000256" key="14">
    <source>
        <dbReference type="RuleBase" id="RU000336"/>
    </source>
</evidence>
<dbReference type="InterPro" id="IPR004365">
    <property type="entry name" value="NA-bd_OB_tRNA"/>
</dbReference>
<dbReference type="InterPro" id="IPR004364">
    <property type="entry name" value="Aa-tRNA-synt_II"/>
</dbReference>
<comment type="caution">
    <text evidence="17">The sequence shown here is derived from an EMBL/GenBank/DDBJ whole genome shotgun (WGS) entry which is preliminary data.</text>
</comment>
<name>A0A919BF59_9GAMM</name>
<comment type="catalytic activity">
    <reaction evidence="12 13 14">
        <text>tRNA(Lys) + L-lysine + ATP = L-lysyl-tRNA(Lys) + AMP + diphosphate</text>
        <dbReference type="Rhea" id="RHEA:20792"/>
        <dbReference type="Rhea" id="RHEA-COMP:9696"/>
        <dbReference type="Rhea" id="RHEA-COMP:9697"/>
        <dbReference type="ChEBI" id="CHEBI:30616"/>
        <dbReference type="ChEBI" id="CHEBI:32551"/>
        <dbReference type="ChEBI" id="CHEBI:33019"/>
        <dbReference type="ChEBI" id="CHEBI:78442"/>
        <dbReference type="ChEBI" id="CHEBI:78529"/>
        <dbReference type="ChEBI" id="CHEBI:456215"/>
        <dbReference type="EC" id="6.1.1.6"/>
    </reaction>
</comment>
<evidence type="ECO:0000259" key="16">
    <source>
        <dbReference type="PROSITE" id="PS50862"/>
    </source>
</evidence>
<dbReference type="AlphaFoldDB" id="A0A919BF59"/>
<keyword evidence="4 13" id="KW-0963">Cytoplasm</keyword>
<evidence type="ECO:0000256" key="12">
    <source>
        <dbReference type="ARBA" id="ARBA00048573"/>
    </source>
</evidence>
<dbReference type="EMBL" id="BNCK01000002">
    <property type="protein sequence ID" value="GHF85434.1"/>
    <property type="molecule type" value="Genomic_DNA"/>
</dbReference>
<feature type="coiled-coil region" evidence="15">
    <location>
        <begin position="434"/>
        <end position="461"/>
    </location>
</feature>
<evidence type="ECO:0000256" key="2">
    <source>
        <dbReference type="ARBA" id="ARBA00008226"/>
    </source>
</evidence>
<dbReference type="PANTHER" id="PTHR42918:SF15">
    <property type="entry name" value="LYSINE--TRNA LIGASE, CHLOROPLASTIC_MITOCHONDRIAL"/>
    <property type="match status" value="1"/>
</dbReference>
<dbReference type="NCBIfam" id="NF001756">
    <property type="entry name" value="PRK00484.1"/>
    <property type="match status" value="1"/>
</dbReference>
<keyword evidence="8 13" id="KW-0067">ATP-binding</keyword>
<dbReference type="FunFam" id="3.30.930.10:FF:000001">
    <property type="entry name" value="Lysine--tRNA ligase"/>
    <property type="match status" value="1"/>
</dbReference>
<gene>
    <name evidence="13 17" type="primary">lysS</name>
    <name evidence="17" type="ORF">GCM10017161_11240</name>
</gene>
<proteinExistence type="inferred from homology"/>
<keyword evidence="10 13" id="KW-0648">Protein biosynthesis</keyword>
<evidence type="ECO:0000313" key="18">
    <source>
        <dbReference type="Proteomes" id="UP000623842"/>
    </source>
</evidence>
<feature type="binding site" evidence="13">
    <location>
        <position position="433"/>
    </location>
    <ligand>
        <name>Mg(2+)</name>
        <dbReference type="ChEBI" id="CHEBI:18420"/>
        <label>1</label>
    </ligand>
</feature>
<evidence type="ECO:0000256" key="5">
    <source>
        <dbReference type="ARBA" id="ARBA00022598"/>
    </source>
</evidence>
<reference evidence="17" key="2">
    <citation type="submission" date="2020-09" db="EMBL/GenBank/DDBJ databases">
        <authorList>
            <person name="Sun Q."/>
            <person name="Kim S."/>
        </authorList>
    </citation>
    <scope>NUCLEOTIDE SEQUENCE</scope>
    <source>
        <strain evidence="17">KCTC 42731</strain>
    </source>
</reference>
<dbReference type="GO" id="GO:0042803">
    <property type="term" value="F:protein homodimerization activity"/>
    <property type="evidence" value="ECO:0007669"/>
    <property type="project" value="UniProtKB-ARBA"/>
</dbReference>
<dbReference type="GO" id="GO:0005524">
    <property type="term" value="F:ATP binding"/>
    <property type="evidence" value="ECO:0007669"/>
    <property type="project" value="UniProtKB-UniRule"/>
</dbReference>
<dbReference type="Pfam" id="PF00152">
    <property type="entry name" value="tRNA-synt_2"/>
    <property type="match status" value="1"/>
</dbReference>
<dbReference type="InterPro" id="IPR012340">
    <property type="entry name" value="NA-bd_OB-fold"/>
</dbReference>
<feature type="binding site" evidence="13">
    <location>
        <position position="433"/>
    </location>
    <ligand>
        <name>Mg(2+)</name>
        <dbReference type="ChEBI" id="CHEBI:18420"/>
        <label>2</label>
    </ligand>
</feature>
<dbReference type="NCBIfam" id="TIGR00499">
    <property type="entry name" value="lysS_bact"/>
    <property type="match status" value="1"/>
</dbReference>
<dbReference type="SUPFAM" id="SSF50249">
    <property type="entry name" value="Nucleic acid-binding proteins"/>
    <property type="match status" value="1"/>
</dbReference>
<sequence length="517" mass="59160">MTEQIQDENKLIAERRGKLAQIRENCSANGHPNKFDRKHYAADLQAAHGEKEKEALETETAVYSVAGRIMAKRGPFLVLQDMSGRIQAYADKNVQKEIKAKWGVLDIGDIVGVTGTLHKSGKGDLYVNMDEYHLLTKSLRPLPEKFHGLQDTETKYRQRYVDLIINEETRNTFKVRSKIVEGIRRFLAERDFMEVETPMLQTIPGGASAKPFVTHHNALDVEMFMRIAPELYLKRLVVGGFERVFEINRNFRNEGLSTRHNPEFTMIEFYQAYATYHDLMDLTEEMLRTVAEDVLGTSVVRNTVKNDEGEVIEEKFYDFGKPFVRLSMVDAILQYAKEGLITAEDEAALRDPENNFEAIKALAKKVHVKEGEAAKVWGPGKYICEIFEEVAEHLLDQPTFITEYPWEVSPLARRNDENPFITDRFEFFVGGRELANGFSELNDAEDQAERFRKQVEEKDAGDDEAMHFDEDYIRALEHGLPPTAGEGIGIDRLVMLFTDSPTIKDVILFPHMRPLAE</sequence>
<evidence type="ECO:0000256" key="9">
    <source>
        <dbReference type="ARBA" id="ARBA00022842"/>
    </source>
</evidence>
<evidence type="ECO:0000256" key="7">
    <source>
        <dbReference type="ARBA" id="ARBA00022741"/>
    </source>
</evidence>
<comment type="similarity">
    <text evidence="2 13">Belongs to the class-II aminoacyl-tRNA synthetase family.</text>
</comment>
<dbReference type="GO" id="GO:0004824">
    <property type="term" value="F:lysine-tRNA ligase activity"/>
    <property type="evidence" value="ECO:0007669"/>
    <property type="project" value="UniProtKB-UniRule"/>
</dbReference>
<dbReference type="CDD" id="cd00775">
    <property type="entry name" value="LysRS_core"/>
    <property type="match status" value="1"/>
</dbReference>
<dbReference type="Gene3D" id="2.40.50.140">
    <property type="entry name" value="Nucleic acid-binding proteins"/>
    <property type="match status" value="1"/>
</dbReference>
<dbReference type="InterPro" id="IPR045864">
    <property type="entry name" value="aa-tRNA-synth_II/BPL/LPL"/>
</dbReference>
<dbReference type="Pfam" id="PF01336">
    <property type="entry name" value="tRNA_anti-codon"/>
    <property type="match status" value="1"/>
</dbReference>
<keyword evidence="18" id="KW-1185">Reference proteome</keyword>
<accession>A0A919BF59</accession>
<evidence type="ECO:0000256" key="4">
    <source>
        <dbReference type="ARBA" id="ARBA00022490"/>
    </source>
</evidence>
<evidence type="ECO:0000313" key="17">
    <source>
        <dbReference type="EMBL" id="GHF85434.1"/>
    </source>
</evidence>
<dbReference type="InterPro" id="IPR006195">
    <property type="entry name" value="aa-tRNA-synth_II"/>
</dbReference>
<dbReference type="InterPro" id="IPR002313">
    <property type="entry name" value="Lys-tRNA-ligase_II"/>
</dbReference>
<dbReference type="PRINTS" id="PR00982">
    <property type="entry name" value="TRNASYNTHLYS"/>
</dbReference>
<evidence type="ECO:0000256" key="3">
    <source>
        <dbReference type="ARBA" id="ARBA00011738"/>
    </source>
</evidence>
<dbReference type="GO" id="GO:0005829">
    <property type="term" value="C:cytosol"/>
    <property type="evidence" value="ECO:0007669"/>
    <property type="project" value="UniProtKB-ARBA"/>
</dbReference>
<reference evidence="17" key="1">
    <citation type="journal article" date="2014" name="Int. J. Syst. Evol. Microbiol.">
        <title>Complete genome sequence of Corynebacterium casei LMG S-19264T (=DSM 44701T), isolated from a smear-ripened cheese.</title>
        <authorList>
            <consortium name="US DOE Joint Genome Institute (JGI-PGF)"/>
            <person name="Walter F."/>
            <person name="Albersmeier A."/>
            <person name="Kalinowski J."/>
            <person name="Ruckert C."/>
        </authorList>
    </citation>
    <scope>NUCLEOTIDE SEQUENCE</scope>
    <source>
        <strain evidence="17">KCTC 42731</strain>
    </source>
</reference>
<dbReference type="PROSITE" id="PS50862">
    <property type="entry name" value="AA_TRNA_LIGASE_II"/>
    <property type="match status" value="1"/>
</dbReference>
<dbReference type="GO" id="GO:0000287">
    <property type="term" value="F:magnesium ion binding"/>
    <property type="evidence" value="ECO:0007669"/>
    <property type="project" value="UniProtKB-UniRule"/>
</dbReference>
<dbReference type="InterPro" id="IPR018149">
    <property type="entry name" value="Lys-tRNA-synth_II_C"/>
</dbReference>
<comment type="subunit">
    <text evidence="3 13">Homodimer.</text>
</comment>
<feature type="domain" description="Aminoacyl-transfer RNA synthetases class-II family profile" evidence="16">
    <location>
        <begin position="173"/>
        <end position="514"/>
    </location>
</feature>
<evidence type="ECO:0000256" key="6">
    <source>
        <dbReference type="ARBA" id="ARBA00022723"/>
    </source>
</evidence>
<comment type="subcellular location">
    <subcellularLocation>
        <location evidence="1 13">Cytoplasm</location>
    </subcellularLocation>
</comment>
<evidence type="ECO:0000256" key="10">
    <source>
        <dbReference type="ARBA" id="ARBA00022917"/>
    </source>
</evidence>
<evidence type="ECO:0000256" key="15">
    <source>
        <dbReference type="SAM" id="Coils"/>
    </source>
</evidence>
<dbReference type="GO" id="GO:0000049">
    <property type="term" value="F:tRNA binding"/>
    <property type="evidence" value="ECO:0007669"/>
    <property type="project" value="TreeGrafter"/>
</dbReference>
<evidence type="ECO:0000256" key="13">
    <source>
        <dbReference type="HAMAP-Rule" id="MF_00252"/>
    </source>
</evidence>
<dbReference type="EC" id="6.1.1.6" evidence="13"/>
<evidence type="ECO:0000256" key="11">
    <source>
        <dbReference type="ARBA" id="ARBA00023146"/>
    </source>
</evidence>
<dbReference type="SUPFAM" id="SSF55681">
    <property type="entry name" value="Class II aaRS and biotin synthetases"/>
    <property type="match status" value="1"/>
</dbReference>
<keyword evidence="9 13" id="KW-0460">Magnesium</keyword>
<dbReference type="FunFam" id="2.40.50.140:FF:000024">
    <property type="entry name" value="Lysine--tRNA ligase"/>
    <property type="match status" value="1"/>
</dbReference>
<dbReference type="PANTHER" id="PTHR42918">
    <property type="entry name" value="LYSYL-TRNA SYNTHETASE"/>
    <property type="match status" value="1"/>
</dbReference>
<dbReference type="HAMAP" id="MF_00252">
    <property type="entry name" value="Lys_tRNA_synth_class2"/>
    <property type="match status" value="1"/>
</dbReference>
<keyword evidence="6 13" id="KW-0479">Metal-binding</keyword>
<evidence type="ECO:0000256" key="8">
    <source>
        <dbReference type="ARBA" id="ARBA00022840"/>
    </source>
</evidence>
<dbReference type="Proteomes" id="UP000623842">
    <property type="component" value="Unassembled WGS sequence"/>
</dbReference>
<keyword evidence="15" id="KW-0175">Coiled coil</keyword>
<dbReference type="GO" id="GO:0006430">
    <property type="term" value="P:lysyl-tRNA aminoacylation"/>
    <property type="evidence" value="ECO:0007669"/>
    <property type="project" value="UniProtKB-UniRule"/>
</dbReference>
<keyword evidence="7 13" id="KW-0547">Nucleotide-binding</keyword>
<keyword evidence="11 13" id="KW-0030">Aminoacyl-tRNA synthetase</keyword>
<feature type="binding site" evidence="13">
    <location>
        <position position="426"/>
    </location>
    <ligand>
        <name>Mg(2+)</name>
        <dbReference type="ChEBI" id="CHEBI:18420"/>
        <label>1</label>
    </ligand>
</feature>
<comment type="cofactor">
    <cofactor evidence="13 14">
        <name>Mg(2+)</name>
        <dbReference type="ChEBI" id="CHEBI:18420"/>
    </cofactor>
    <text evidence="13 14">Binds 3 Mg(2+) ions per subunit.</text>
</comment>
<dbReference type="CDD" id="cd04322">
    <property type="entry name" value="LysRS_N"/>
    <property type="match status" value="1"/>
</dbReference>
<dbReference type="InterPro" id="IPR044136">
    <property type="entry name" value="Lys-tRNA-ligase_II_N"/>
</dbReference>
<dbReference type="RefSeq" id="WP_189768137.1">
    <property type="nucleotide sequence ID" value="NZ_BNCK01000002.1"/>
</dbReference>
<keyword evidence="5 13" id="KW-0436">Ligase</keyword>
<evidence type="ECO:0000256" key="1">
    <source>
        <dbReference type="ARBA" id="ARBA00004496"/>
    </source>
</evidence>